<dbReference type="Pfam" id="PF00534">
    <property type="entry name" value="Glycos_transf_1"/>
    <property type="match status" value="1"/>
</dbReference>
<evidence type="ECO:0000313" key="5">
    <source>
        <dbReference type="EMBL" id="GIF94674.1"/>
    </source>
</evidence>
<dbReference type="Proteomes" id="UP000619293">
    <property type="component" value="Unassembled WGS sequence"/>
</dbReference>
<reference evidence="5 6" key="1">
    <citation type="submission" date="2021-01" db="EMBL/GenBank/DDBJ databases">
        <title>Whole genome shotgun sequence of Catellatospora chokoriensis NBRC 107358.</title>
        <authorList>
            <person name="Komaki H."/>
            <person name="Tamura T."/>
        </authorList>
    </citation>
    <scope>NUCLEOTIDE SEQUENCE [LARGE SCALE GENOMIC DNA]</scope>
    <source>
        <strain evidence="5 6">NBRC 107358</strain>
    </source>
</reference>
<dbReference type="GO" id="GO:0016757">
    <property type="term" value="F:glycosyltransferase activity"/>
    <property type="evidence" value="ECO:0007669"/>
    <property type="project" value="UniProtKB-KW"/>
</dbReference>
<comment type="caution">
    <text evidence="5">The sequence shown here is derived from an EMBL/GenBank/DDBJ whole genome shotgun (WGS) entry which is preliminary data.</text>
</comment>
<dbReference type="PANTHER" id="PTHR45947:SF3">
    <property type="entry name" value="SULFOQUINOVOSYL TRANSFERASE SQD2"/>
    <property type="match status" value="1"/>
</dbReference>
<dbReference type="CDD" id="cd03801">
    <property type="entry name" value="GT4_PimA-like"/>
    <property type="match status" value="1"/>
</dbReference>
<accession>A0A8J3KGK5</accession>
<dbReference type="Gene3D" id="3.40.50.2000">
    <property type="entry name" value="Glycogen Phosphorylase B"/>
    <property type="match status" value="2"/>
</dbReference>
<dbReference type="AlphaFoldDB" id="A0A8J3KGK5"/>
<keyword evidence="2 5" id="KW-0808">Transferase</keyword>
<evidence type="ECO:0000313" key="6">
    <source>
        <dbReference type="Proteomes" id="UP000619293"/>
    </source>
</evidence>
<proteinExistence type="predicted"/>
<evidence type="ECO:0000256" key="2">
    <source>
        <dbReference type="ARBA" id="ARBA00022679"/>
    </source>
</evidence>
<dbReference type="EMBL" id="BONG01000110">
    <property type="protein sequence ID" value="GIF94674.1"/>
    <property type="molecule type" value="Genomic_DNA"/>
</dbReference>
<name>A0A8J3KGK5_9ACTN</name>
<evidence type="ECO:0000259" key="3">
    <source>
        <dbReference type="Pfam" id="PF00534"/>
    </source>
</evidence>
<sequence length="367" mass="40189">MRPDGSLRVLLVSTPPEIGGGERYVEQLVKHLPAQFALSTQHKGFRALASAWGIPAWHLFGSIKLHGIWHLRLFTMLLPLYWLQYLVLFLRWRPDVVHVQSNEEKISVALPARLFRIPVIWTMHGPVDVSGSRLYARLFKQAAAHAQAVICVSDFARRSFLETGASPREVVVIHNGVDLSVYEFGHRTGRYVTFLGRLEEIKNPKLFVESCIAVAADHPDARFRIIGSGTLEDGLKDVVKQAGLERSFRFEGWIEDPLPLLLEASVLAMTSEIEGLPLAAVEAMAVGVPVVATAVGGLVEVIDDGSTGILCQPRNVESVSAGIASVLSDGRLAQQLARSARSKVEARFSLAGMIADTRQAYERAAGA</sequence>
<dbReference type="Pfam" id="PF13439">
    <property type="entry name" value="Glyco_transf_4"/>
    <property type="match status" value="1"/>
</dbReference>
<evidence type="ECO:0000256" key="1">
    <source>
        <dbReference type="ARBA" id="ARBA00022676"/>
    </source>
</evidence>
<keyword evidence="6" id="KW-1185">Reference proteome</keyword>
<organism evidence="5 6">
    <name type="scientific">Catellatospora chokoriensis</name>
    <dbReference type="NCBI Taxonomy" id="310353"/>
    <lineage>
        <taxon>Bacteria</taxon>
        <taxon>Bacillati</taxon>
        <taxon>Actinomycetota</taxon>
        <taxon>Actinomycetes</taxon>
        <taxon>Micromonosporales</taxon>
        <taxon>Micromonosporaceae</taxon>
        <taxon>Catellatospora</taxon>
    </lineage>
</organism>
<gene>
    <name evidence="5" type="ORF">Cch02nite_81180</name>
</gene>
<feature type="domain" description="Glycosyltransferase subfamily 4-like N-terminal" evidence="4">
    <location>
        <begin position="18"/>
        <end position="180"/>
    </location>
</feature>
<evidence type="ECO:0000259" key="4">
    <source>
        <dbReference type="Pfam" id="PF13439"/>
    </source>
</evidence>
<dbReference type="GO" id="GO:1901137">
    <property type="term" value="P:carbohydrate derivative biosynthetic process"/>
    <property type="evidence" value="ECO:0007669"/>
    <property type="project" value="UniProtKB-ARBA"/>
</dbReference>
<dbReference type="InterPro" id="IPR001296">
    <property type="entry name" value="Glyco_trans_1"/>
</dbReference>
<dbReference type="SUPFAM" id="SSF53756">
    <property type="entry name" value="UDP-Glycosyltransferase/glycogen phosphorylase"/>
    <property type="match status" value="1"/>
</dbReference>
<dbReference type="InterPro" id="IPR050194">
    <property type="entry name" value="Glycosyltransferase_grp1"/>
</dbReference>
<keyword evidence="1" id="KW-0328">Glycosyltransferase</keyword>
<feature type="domain" description="Glycosyl transferase family 1" evidence="3">
    <location>
        <begin position="189"/>
        <end position="342"/>
    </location>
</feature>
<dbReference type="PANTHER" id="PTHR45947">
    <property type="entry name" value="SULFOQUINOVOSYL TRANSFERASE SQD2"/>
    <property type="match status" value="1"/>
</dbReference>
<dbReference type="InterPro" id="IPR028098">
    <property type="entry name" value="Glyco_trans_4-like_N"/>
</dbReference>
<protein>
    <submittedName>
        <fullName evidence="5">Transferase</fullName>
    </submittedName>
</protein>